<organism evidence="1 2">
    <name type="scientific">Pararge aegeria aegeria</name>
    <dbReference type="NCBI Taxonomy" id="348720"/>
    <lineage>
        <taxon>Eukaryota</taxon>
        <taxon>Metazoa</taxon>
        <taxon>Ecdysozoa</taxon>
        <taxon>Arthropoda</taxon>
        <taxon>Hexapoda</taxon>
        <taxon>Insecta</taxon>
        <taxon>Pterygota</taxon>
        <taxon>Neoptera</taxon>
        <taxon>Endopterygota</taxon>
        <taxon>Lepidoptera</taxon>
        <taxon>Glossata</taxon>
        <taxon>Ditrysia</taxon>
        <taxon>Papilionoidea</taxon>
        <taxon>Nymphalidae</taxon>
        <taxon>Satyrinae</taxon>
        <taxon>Satyrini</taxon>
        <taxon>Parargina</taxon>
        <taxon>Pararge</taxon>
    </lineage>
</organism>
<reference evidence="1" key="1">
    <citation type="submission" date="2022-03" db="EMBL/GenBank/DDBJ databases">
        <authorList>
            <person name="Lindestad O."/>
        </authorList>
    </citation>
    <scope>NUCLEOTIDE SEQUENCE</scope>
</reference>
<sequence length="75" mass="8195">MPAAPGVRSSRNPPKPAEILRPDPVLIGLDIEIVIDINSWEARVRAGPPQATLFGPPYLFVTKLKKYTGITNTID</sequence>
<dbReference type="Proteomes" id="UP000838756">
    <property type="component" value="Unassembled WGS sequence"/>
</dbReference>
<gene>
    <name evidence="1" type="primary">jg25011</name>
    <name evidence="1" type="ORF">PAEG_LOCUS2694</name>
</gene>
<keyword evidence="2" id="KW-1185">Reference proteome</keyword>
<proteinExistence type="predicted"/>
<protein>
    <submittedName>
        <fullName evidence="1">Jg25011 protein</fullName>
    </submittedName>
</protein>
<accession>A0A8S4QHP3</accession>
<evidence type="ECO:0000313" key="2">
    <source>
        <dbReference type="Proteomes" id="UP000838756"/>
    </source>
</evidence>
<dbReference type="OrthoDB" id="10381683at2759"/>
<name>A0A8S4QHP3_9NEOP</name>
<evidence type="ECO:0000313" key="1">
    <source>
        <dbReference type="EMBL" id="CAH2210836.1"/>
    </source>
</evidence>
<dbReference type="AlphaFoldDB" id="A0A8S4QHP3"/>
<dbReference type="EMBL" id="CAKXAJ010008395">
    <property type="protein sequence ID" value="CAH2210836.1"/>
    <property type="molecule type" value="Genomic_DNA"/>
</dbReference>
<comment type="caution">
    <text evidence="1">The sequence shown here is derived from an EMBL/GenBank/DDBJ whole genome shotgun (WGS) entry which is preliminary data.</text>
</comment>